<evidence type="ECO:0000256" key="4">
    <source>
        <dbReference type="SAM" id="SignalP"/>
    </source>
</evidence>
<dbReference type="Gene3D" id="3.10.350.10">
    <property type="entry name" value="LysM domain"/>
    <property type="match status" value="1"/>
</dbReference>
<keyword evidence="1" id="KW-0175">Coiled coil</keyword>
<feature type="region of interest" description="Disordered" evidence="2">
    <location>
        <begin position="139"/>
        <end position="184"/>
    </location>
</feature>
<gene>
    <name evidence="6" type="ORF">LVJ81_10170</name>
</gene>
<accession>A0ABY4EEZ9</accession>
<feature type="compositionally biased region" description="Low complexity" evidence="2">
    <location>
        <begin position="619"/>
        <end position="634"/>
    </location>
</feature>
<evidence type="ECO:0000256" key="1">
    <source>
        <dbReference type="SAM" id="Coils"/>
    </source>
</evidence>
<dbReference type="InterPro" id="IPR038440">
    <property type="entry name" value="FimV_C_sf"/>
</dbReference>
<feature type="region of interest" description="Disordered" evidence="2">
    <location>
        <begin position="617"/>
        <end position="643"/>
    </location>
</feature>
<dbReference type="NCBIfam" id="TIGR03505">
    <property type="entry name" value="FimV_core"/>
    <property type="match status" value="1"/>
</dbReference>
<dbReference type="PROSITE" id="PS51782">
    <property type="entry name" value="LYSM"/>
    <property type="match status" value="1"/>
</dbReference>
<feature type="compositionally biased region" description="Low complexity" evidence="2">
    <location>
        <begin position="149"/>
        <end position="160"/>
    </location>
</feature>
<evidence type="ECO:0000313" key="6">
    <source>
        <dbReference type="EMBL" id="UOO91992.1"/>
    </source>
</evidence>
<dbReference type="EMBL" id="CP091512">
    <property type="protein sequence ID" value="UOO91992.1"/>
    <property type="molecule type" value="Genomic_DNA"/>
</dbReference>
<reference evidence="6" key="1">
    <citation type="submission" date="2021-12" db="EMBL/GenBank/DDBJ databases">
        <authorList>
            <person name="Veyrier F.J."/>
        </authorList>
    </citation>
    <scope>NUCLEOTIDE SEQUENCE</scope>
    <source>
        <strain evidence="6">SAG 1488-6</strain>
    </source>
</reference>
<keyword evidence="3" id="KW-0812">Transmembrane</keyword>
<name>A0ABY4EEZ9_VITST</name>
<sequence>MSKSNMNLKLVAGLLVASSSTAAMASMNNLNVQSHLGERFNGSIVVTGPTAQEILKSPSSVKISGAPVSARVSKQGDSAVIHLRSKTPINDPVMRLSIQAGTQSRHYSAIIDPKDSAHQSAQVNANKAIPAVPTTAANNAQVTMPPKPNTTESNSSSQNTPQATSTKVDEAAVTVKAKKPAAEMPRVNKRTIQNNRQHAQPVKTPTIRSARVAAAEQYKVQPNDNIHAIASRFQPQGLSTAQTVNALLRANPQAFRNKNPNLLYGDATLNIPSAQDMHLLATGRMPKAAIASSTNKIAATAAVATVASASVAAQAANASGDDVQAIKKQLAELETQKKQLEQKLAQELAEAEAAKKAAIEAEKKAAAEAQAAADKKAADTANIDKQAAADAEKKAAADIAQAASAPIPMPASAPQVAASEATASAVVASAVATEPVIKPKPKKPLPEPEPEPELLDLIMQYLPYLAGGLITLLLVFFLLKKRQQKSNNDPDGGDDHHDDGDIQFDLDEASTDKKDTQGNDSNNLSSAELDALNAFDSFDADSDETLHQATAQPTIAPKVIAGSTVIGAAAVGATYATNSFDNDFMPSAEDLAQFAHPDATVAPELDDFNLDDLDQVFKPHPSSSAPTAAPTQTHQNDDLGGFDLNELDSLLQQNGFGDQTPAPIQNFTNQQHADTNLNFDLDDVLKNTNSFAQPSAALNFDKSTNQTSHHSNASFDDFNDDFNLDTLNDLGDLPKTAMAQPAPTIKPTTAPAADEFDLGDFDLSSFESLNDTPQIAVAHAAPTSKPTAAPVADEFDLDNFDLSSFEKSNDVPQITTEQSAPTTRPTAAPVADEFDLGDFDLSSFEKSNDAPQHTTEQSAPTTRPTAAPAADEFDLGDFDLSSFENLNNTPQIAAAQSAPTNQPTSAPALDDFDLSNFDVSSLDSLSEIAQTAAPIAKIPSLNDLDFEDDFQAAASAKPSLSKTSDINFDSTTAANAGLTLSQEDINDINFDFNLDTIATETPSAKIPVAAAALAVTTAVVAEAEPVANLSFDELDLPEEITATNMPKVEAGSDSAIDDHFALNLDELFSESDNQVEDHTSNDASIANTEDDDFVSKFSSISLESEHNQLAFDDSFSGLNFDDLLKTDDTFDTLLGAEETEAAPTTSDFPELATKVEQAASPEFSVHDFKDFSIDTPPAKSDRPTQAWAGTGDFGLPTEEHAEQPINALPEAEDAFDFGSLSLDDENAIADIPTIQAADPISDAAALDLDALLQTDANDLAAPDNTIELPVHDSILSLDVDTSESTSLTEHEASDLDFDLSLDGLNLDELNPAIEPSSQPAPTATPDIVSHQFDFPSNDEINTPKETVATPEPEISESLSIEDFDLSFSVPANAQAVSSMGLTLDNLNLDDNANANTTSQDEFNLDDFELTLDVDAVDMMDTTAASSNTFSLDDFALSLETETTAATTSDTDIALALEELESFDLSELINTQNNANQQASEDISLDDFDLSFDLDMPSDTSLQDASHITETLNGTNTATSSSLDSLGLDLDLDSAFNSELFQEAPDLALIEPSVTPTTSPSIPAPLAMIETAPPIVDKDAYLNNMEHTYSAKWELAQMYSDLGESDAAREILIDLIESGSETYSKRAQNLFNSL</sequence>
<feature type="chain" id="PRO_5047154255" description="LysM domain-containing protein" evidence="4">
    <location>
        <begin position="26"/>
        <end position="1633"/>
    </location>
</feature>
<evidence type="ECO:0000313" key="7">
    <source>
        <dbReference type="Proteomes" id="UP000832034"/>
    </source>
</evidence>
<feature type="compositionally biased region" description="Low complexity" evidence="2">
    <location>
        <begin position="741"/>
        <end position="753"/>
    </location>
</feature>
<dbReference type="InterPro" id="IPR020012">
    <property type="entry name" value="LysM_FimV"/>
</dbReference>
<feature type="region of interest" description="Disordered" evidence="2">
    <location>
        <begin position="840"/>
        <end position="869"/>
    </location>
</feature>
<organism evidence="6 7">
    <name type="scientific">Vitreoscilla stercoraria</name>
    <dbReference type="NCBI Taxonomy" id="61"/>
    <lineage>
        <taxon>Bacteria</taxon>
        <taxon>Pseudomonadati</taxon>
        <taxon>Pseudomonadota</taxon>
        <taxon>Betaproteobacteria</taxon>
        <taxon>Neisseriales</taxon>
        <taxon>Neisseriaceae</taxon>
        <taxon>Vitreoscilla</taxon>
    </lineage>
</organism>
<dbReference type="InterPro" id="IPR018392">
    <property type="entry name" value="LysM"/>
</dbReference>
<keyword evidence="3" id="KW-0472">Membrane</keyword>
<keyword evidence="7" id="KW-1185">Reference proteome</keyword>
<dbReference type="CDD" id="cd00118">
    <property type="entry name" value="LysM"/>
    <property type="match status" value="1"/>
</dbReference>
<dbReference type="RefSeq" id="WP_081619519.1">
    <property type="nucleotide sequence ID" value="NZ_CP091512.1"/>
</dbReference>
<feature type="compositionally biased region" description="Polar residues" evidence="2">
    <location>
        <begin position="804"/>
        <end position="819"/>
    </location>
</feature>
<feature type="signal peptide" evidence="4">
    <location>
        <begin position="1"/>
        <end position="25"/>
    </location>
</feature>
<dbReference type="Gene3D" id="1.20.58.2200">
    <property type="match status" value="1"/>
</dbReference>
<reference evidence="6" key="2">
    <citation type="journal article" date="2022" name="Res Sq">
        <title>Evolution of multicellular longitudinally dividing oral cavity symbionts (Neisseriaceae).</title>
        <authorList>
            <person name="Nyongesa S."/>
            <person name="Weber P."/>
            <person name="Bernet E."/>
            <person name="Pullido F."/>
            <person name="Nieckarz M."/>
            <person name="Delaby M."/>
            <person name="Nieves C."/>
            <person name="Viehboeck T."/>
            <person name="Krause N."/>
            <person name="Rivera-Millot A."/>
            <person name="Nakamura A."/>
            <person name="Vischer N."/>
            <person name="VanNieuwenhze M."/>
            <person name="Brun Y."/>
            <person name="Cava F."/>
            <person name="Bulgheresi S."/>
            <person name="Veyrier F."/>
        </authorList>
    </citation>
    <scope>NUCLEOTIDE SEQUENCE</scope>
    <source>
        <strain evidence="6">SAG 1488-6</strain>
    </source>
</reference>
<keyword evidence="4" id="KW-0732">Signal</keyword>
<dbReference type="InterPro" id="IPR036779">
    <property type="entry name" value="LysM_dom_sf"/>
</dbReference>
<dbReference type="Proteomes" id="UP000832034">
    <property type="component" value="Chromosome"/>
</dbReference>
<evidence type="ECO:0000259" key="5">
    <source>
        <dbReference type="PROSITE" id="PS51782"/>
    </source>
</evidence>
<dbReference type="NCBIfam" id="TIGR03504">
    <property type="entry name" value="FimV_Cterm"/>
    <property type="match status" value="1"/>
</dbReference>
<proteinExistence type="predicted"/>
<feature type="domain" description="LysM" evidence="5">
    <location>
        <begin position="216"/>
        <end position="271"/>
    </location>
</feature>
<feature type="compositionally biased region" description="Low complexity" evidence="2">
    <location>
        <begin position="859"/>
        <end position="869"/>
    </location>
</feature>
<feature type="region of interest" description="Disordered" evidence="2">
    <location>
        <begin position="484"/>
        <end position="503"/>
    </location>
</feature>
<keyword evidence="3" id="KW-1133">Transmembrane helix</keyword>
<feature type="region of interest" description="Disordered" evidence="2">
    <location>
        <begin position="734"/>
        <end position="753"/>
    </location>
</feature>
<feature type="region of interest" description="Disordered" evidence="2">
    <location>
        <begin position="804"/>
        <end position="828"/>
    </location>
</feature>
<evidence type="ECO:0000256" key="3">
    <source>
        <dbReference type="SAM" id="Phobius"/>
    </source>
</evidence>
<feature type="transmembrane region" description="Helical" evidence="3">
    <location>
        <begin position="461"/>
        <end position="479"/>
    </location>
</feature>
<dbReference type="InterPro" id="IPR020011">
    <property type="entry name" value="FimV_C"/>
</dbReference>
<protein>
    <recommendedName>
        <fullName evidence="5">LysM domain-containing protein</fullName>
    </recommendedName>
</protein>
<feature type="compositionally biased region" description="Polar residues" evidence="2">
    <location>
        <begin position="849"/>
        <end position="858"/>
    </location>
</feature>
<evidence type="ECO:0000256" key="2">
    <source>
        <dbReference type="SAM" id="MobiDB-lite"/>
    </source>
</evidence>
<feature type="coiled-coil region" evidence="1">
    <location>
        <begin position="316"/>
        <end position="368"/>
    </location>
</feature>